<dbReference type="SUPFAM" id="SSF54909">
    <property type="entry name" value="Dimeric alpha+beta barrel"/>
    <property type="match status" value="1"/>
</dbReference>
<dbReference type="InterPro" id="IPR009874">
    <property type="entry name" value="DUF1428"/>
</dbReference>
<proteinExistence type="predicted"/>
<dbReference type="Proteomes" id="UP001596990">
    <property type="component" value="Unassembled WGS sequence"/>
</dbReference>
<dbReference type="EMBL" id="JBHTKL010000006">
    <property type="protein sequence ID" value="MFD1020788.1"/>
    <property type="molecule type" value="Genomic_DNA"/>
</dbReference>
<evidence type="ECO:0000313" key="1">
    <source>
        <dbReference type="EMBL" id="MFD1020788.1"/>
    </source>
</evidence>
<reference evidence="2" key="1">
    <citation type="journal article" date="2019" name="Int. J. Syst. Evol. Microbiol.">
        <title>The Global Catalogue of Microorganisms (GCM) 10K type strain sequencing project: providing services to taxonomists for standard genome sequencing and annotation.</title>
        <authorList>
            <consortium name="The Broad Institute Genomics Platform"/>
            <consortium name="The Broad Institute Genome Sequencing Center for Infectious Disease"/>
            <person name="Wu L."/>
            <person name="Ma J."/>
        </authorList>
    </citation>
    <scope>NUCLEOTIDE SEQUENCE [LARGE SCALE GENOMIC DNA]</scope>
    <source>
        <strain evidence="2">CCUG 56607</strain>
    </source>
</reference>
<comment type="caution">
    <text evidence="1">The sequence shown here is derived from an EMBL/GenBank/DDBJ whole genome shotgun (WGS) entry which is preliminary data.</text>
</comment>
<protein>
    <submittedName>
        <fullName evidence="1">DUF1428 family protein</fullName>
    </submittedName>
</protein>
<gene>
    <name evidence="1" type="ORF">ACFQ2J_16495</name>
</gene>
<dbReference type="InterPro" id="IPR011008">
    <property type="entry name" value="Dimeric_a/b-barrel"/>
</dbReference>
<sequence>MYTILCVFRVKTEEEQEFLEIQRKTGEMLVKHGALDHRLFCGDLLTGSHGSMGFLDLMDVEDHEQVYLVQTDFKSKTHYKEVMKRSKTDDLVVHLGNKLQNTVDISKMLSSTFNAPSPSEYDVTG</sequence>
<evidence type="ECO:0000313" key="2">
    <source>
        <dbReference type="Proteomes" id="UP001596990"/>
    </source>
</evidence>
<dbReference type="Pfam" id="PF07237">
    <property type="entry name" value="DUF1428"/>
    <property type="match status" value="1"/>
</dbReference>
<name>A0ABW3L6V2_9BACI</name>
<dbReference type="Gene3D" id="3.30.70.100">
    <property type="match status" value="1"/>
</dbReference>
<keyword evidence="2" id="KW-1185">Reference proteome</keyword>
<dbReference type="RefSeq" id="WP_386063084.1">
    <property type="nucleotide sequence ID" value="NZ_JBHTKL010000006.1"/>
</dbReference>
<organism evidence="1 2">
    <name type="scientific">Thalassobacillus hwangdonensis</name>
    <dbReference type="NCBI Taxonomy" id="546108"/>
    <lineage>
        <taxon>Bacteria</taxon>
        <taxon>Bacillati</taxon>
        <taxon>Bacillota</taxon>
        <taxon>Bacilli</taxon>
        <taxon>Bacillales</taxon>
        <taxon>Bacillaceae</taxon>
        <taxon>Thalassobacillus</taxon>
    </lineage>
</organism>
<accession>A0ABW3L6V2</accession>